<dbReference type="RefSeq" id="WP_100543335.1">
    <property type="nucleotide sequence ID" value="NZ_PHQY01000612.1"/>
</dbReference>
<keyword evidence="1" id="KW-1133">Transmembrane helix</keyword>
<protein>
    <submittedName>
        <fullName evidence="2">Uncharacterized protein</fullName>
    </submittedName>
</protein>
<dbReference type="EMBL" id="PHQY01000612">
    <property type="protein sequence ID" value="PJO43370.1"/>
    <property type="molecule type" value="Genomic_DNA"/>
</dbReference>
<sequence>MVFKLVLKHIFKAETEEEKLKASVIYGWSLVAVAVISFFLIGIVNNSIAELFALLLLVVIILFMTRYNSVKPLLGAASAGISVVAFTAVLESFFSRRNDSSATMGAIFGVIIVLGLMIIKNGILSLYYLSRETYRFYNYKMKSTSLEKTI</sequence>
<dbReference type="AlphaFoldDB" id="A0A2M9Q5K9"/>
<dbReference type="Proteomes" id="UP000232101">
    <property type="component" value="Unassembled WGS sequence"/>
</dbReference>
<gene>
    <name evidence="2" type="ORF">CWD94_12510</name>
</gene>
<feature type="transmembrane region" description="Helical" evidence="1">
    <location>
        <begin position="25"/>
        <end position="44"/>
    </location>
</feature>
<evidence type="ECO:0000313" key="2">
    <source>
        <dbReference type="EMBL" id="PJO43370.1"/>
    </source>
</evidence>
<feature type="transmembrane region" description="Helical" evidence="1">
    <location>
        <begin position="106"/>
        <end position="129"/>
    </location>
</feature>
<keyword evidence="1" id="KW-0812">Transmembrane</keyword>
<evidence type="ECO:0000256" key="1">
    <source>
        <dbReference type="SAM" id="Phobius"/>
    </source>
</evidence>
<evidence type="ECO:0000313" key="3">
    <source>
        <dbReference type="Proteomes" id="UP000232101"/>
    </source>
</evidence>
<feature type="transmembrane region" description="Helical" evidence="1">
    <location>
        <begin position="73"/>
        <end position="94"/>
    </location>
</feature>
<proteinExistence type="predicted"/>
<organism evidence="2 3">
    <name type="scientific">Lysinibacillus xylanilyticus</name>
    <dbReference type="NCBI Taxonomy" id="582475"/>
    <lineage>
        <taxon>Bacteria</taxon>
        <taxon>Bacillati</taxon>
        <taxon>Bacillota</taxon>
        <taxon>Bacilli</taxon>
        <taxon>Bacillales</taxon>
        <taxon>Bacillaceae</taxon>
        <taxon>Lysinibacillus</taxon>
    </lineage>
</organism>
<accession>A0A2M9Q5K9</accession>
<comment type="caution">
    <text evidence="2">The sequence shown here is derived from an EMBL/GenBank/DDBJ whole genome shotgun (WGS) entry which is preliminary data.</text>
</comment>
<feature type="transmembrane region" description="Helical" evidence="1">
    <location>
        <begin position="51"/>
        <end position="67"/>
    </location>
</feature>
<name>A0A2M9Q5K9_9BACI</name>
<reference evidence="2 3" key="1">
    <citation type="submission" date="2017-11" db="EMBL/GenBank/DDBJ databases">
        <title>Bacterial isolate from king chilli rhizosphere.</title>
        <authorList>
            <person name="Takhelmayum P."/>
            <person name="Sarangthem I."/>
        </authorList>
    </citation>
    <scope>NUCLEOTIDE SEQUENCE [LARGE SCALE GENOMIC DNA]</scope>
    <source>
        <strain evidence="3">t26</strain>
    </source>
</reference>
<keyword evidence="1" id="KW-0472">Membrane</keyword>